<feature type="transmembrane region" description="Helical" evidence="8">
    <location>
        <begin position="359"/>
        <end position="379"/>
    </location>
</feature>
<evidence type="ECO:0000256" key="1">
    <source>
        <dbReference type="ARBA" id="ARBA00004141"/>
    </source>
</evidence>
<dbReference type="PANTHER" id="PTHR23501:SF12">
    <property type="entry name" value="MAJOR FACILITATOR SUPERFAMILY (MFS) PROFILE DOMAIN-CONTAINING PROTEIN-RELATED"/>
    <property type="match status" value="1"/>
</dbReference>
<comment type="subcellular location">
    <subcellularLocation>
        <location evidence="1">Membrane</location>
        <topology evidence="1">Multi-pass membrane protein</topology>
    </subcellularLocation>
</comment>
<dbReference type="Gene3D" id="1.20.1250.20">
    <property type="entry name" value="MFS general substrate transporter like domains"/>
    <property type="match status" value="1"/>
</dbReference>
<keyword evidence="11" id="KW-1185">Reference proteome</keyword>
<proteinExistence type="inferred from homology"/>
<organism evidence="10 11">
    <name type="scientific">Pleurostoma richardsiae</name>
    <dbReference type="NCBI Taxonomy" id="41990"/>
    <lineage>
        <taxon>Eukaryota</taxon>
        <taxon>Fungi</taxon>
        <taxon>Dikarya</taxon>
        <taxon>Ascomycota</taxon>
        <taxon>Pezizomycotina</taxon>
        <taxon>Sordariomycetes</taxon>
        <taxon>Sordariomycetidae</taxon>
        <taxon>Calosphaeriales</taxon>
        <taxon>Pleurostomataceae</taxon>
        <taxon>Pleurostoma</taxon>
    </lineage>
</organism>
<dbReference type="Proteomes" id="UP001174694">
    <property type="component" value="Unassembled WGS sequence"/>
</dbReference>
<keyword evidence="4 8" id="KW-0812">Transmembrane</keyword>
<dbReference type="PROSITE" id="PS50850">
    <property type="entry name" value="MFS"/>
    <property type="match status" value="1"/>
</dbReference>
<evidence type="ECO:0000313" key="11">
    <source>
        <dbReference type="Proteomes" id="UP001174694"/>
    </source>
</evidence>
<evidence type="ECO:0000256" key="8">
    <source>
        <dbReference type="SAM" id="Phobius"/>
    </source>
</evidence>
<protein>
    <submittedName>
        <fullName evidence="10">Mfs drug efflux</fullName>
    </submittedName>
</protein>
<sequence>MADPNRNSAVTVAETPRDSIVKAEDDGYETTASTLAVPEKRDAAVSDLDSTRAPSLEKVEGDKVDTEAGEAQEAEQPLQRNITGVKFFLVMTSILSSAFLFSLDNTVVADVQGIVAGRFDAIDKLPWFSTGFALGAVSTTLVFGKIYSQFDAKWLYIITTTIFEVGSVLCGAAPNSACFIVGRAIAGFGGMGMYIGVMTLIAYTTTMQERSIYVGLTGLVWGAGTVLGPVIGGAFADSSATWRWGFYINLCVGALFAPVYLFLIPSSDPRPGVPVFTRFKRIDYVGTILFIGATCSFVMAVCFGGILYDWNSGQIIALWVVMGMLYITLGFQQVYTVFTTKDDRIFPVEFFTAKYTKELLLLYCCIASAATIAFTPLYMIPLYFQFTRADSALDAGVRLLPLICTMVFFCLANGGIMAATGYYMPWYLFGGALSLVGGALMFSLVGADTATSKIYGYSVLMGIGSGCFIQAGFSIAQALVEPHNIPNAVGFISLGQVSGLTICLAIVNSVLLNGAERRLTDILPNLTKQEVQGTIGGVSSAIFDGLSAQQKSRVLDAIVKSINDTYGTVIAAGAFVVVLSVFMSRQKVFLQAGQAG</sequence>
<comment type="similarity">
    <text evidence="2">Belongs to the major facilitator superfamily. TCR/Tet family.</text>
</comment>
<comment type="caution">
    <text evidence="10">The sequence shown here is derived from an EMBL/GenBank/DDBJ whole genome shotgun (WGS) entry which is preliminary data.</text>
</comment>
<dbReference type="GO" id="GO:0005886">
    <property type="term" value="C:plasma membrane"/>
    <property type="evidence" value="ECO:0007669"/>
    <property type="project" value="TreeGrafter"/>
</dbReference>
<feature type="transmembrane region" description="Helical" evidence="8">
    <location>
        <begin position="565"/>
        <end position="583"/>
    </location>
</feature>
<feature type="transmembrane region" description="Helical" evidence="8">
    <location>
        <begin position="457"/>
        <end position="476"/>
    </location>
</feature>
<keyword evidence="6 8" id="KW-0472">Membrane</keyword>
<dbReference type="AlphaFoldDB" id="A0AA38RQK4"/>
<feature type="transmembrane region" description="Helical" evidence="8">
    <location>
        <begin position="244"/>
        <end position="263"/>
    </location>
</feature>
<reference evidence="10" key="1">
    <citation type="submission" date="2022-07" db="EMBL/GenBank/DDBJ databases">
        <title>Fungi with potential for degradation of polypropylene.</title>
        <authorList>
            <person name="Gostincar C."/>
        </authorList>
    </citation>
    <scope>NUCLEOTIDE SEQUENCE</scope>
    <source>
        <strain evidence="10">EXF-13308</strain>
    </source>
</reference>
<evidence type="ECO:0000256" key="3">
    <source>
        <dbReference type="ARBA" id="ARBA00022448"/>
    </source>
</evidence>
<feature type="transmembrane region" description="Helical" evidence="8">
    <location>
        <begin position="426"/>
        <end position="445"/>
    </location>
</feature>
<accession>A0AA38RQK4</accession>
<evidence type="ECO:0000259" key="9">
    <source>
        <dbReference type="PROSITE" id="PS50850"/>
    </source>
</evidence>
<feature type="domain" description="Major facilitator superfamily (MFS) profile" evidence="9">
    <location>
        <begin position="90"/>
        <end position="588"/>
    </location>
</feature>
<keyword evidence="5 8" id="KW-1133">Transmembrane helix</keyword>
<evidence type="ECO:0000313" key="10">
    <source>
        <dbReference type="EMBL" id="KAJ9137122.1"/>
    </source>
</evidence>
<keyword evidence="3" id="KW-0813">Transport</keyword>
<dbReference type="FunFam" id="1.20.1250.20:FF:000429">
    <property type="entry name" value="MFS drug efflux transporter, putative"/>
    <property type="match status" value="1"/>
</dbReference>
<dbReference type="SUPFAM" id="SSF103473">
    <property type="entry name" value="MFS general substrate transporter"/>
    <property type="match status" value="1"/>
</dbReference>
<feature type="transmembrane region" description="Helical" evidence="8">
    <location>
        <begin position="87"/>
        <end position="107"/>
    </location>
</feature>
<dbReference type="EMBL" id="JANBVO010000036">
    <property type="protein sequence ID" value="KAJ9137122.1"/>
    <property type="molecule type" value="Genomic_DNA"/>
</dbReference>
<dbReference type="InterPro" id="IPR020846">
    <property type="entry name" value="MFS_dom"/>
</dbReference>
<feature type="transmembrane region" description="Helical" evidence="8">
    <location>
        <begin position="154"/>
        <end position="174"/>
    </location>
</feature>
<feature type="transmembrane region" description="Helical" evidence="8">
    <location>
        <begin position="180"/>
        <end position="203"/>
    </location>
</feature>
<feature type="region of interest" description="Disordered" evidence="7">
    <location>
        <begin position="1"/>
        <end position="75"/>
    </location>
</feature>
<feature type="transmembrane region" description="Helical" evidence="8">
    <location>
        <begin position="127"/>
        <end position="147"/>
    </location>
</feature>
<feature type="compositionally biased region" description="Polar residues" evidence="7">
    <location>
        <begin position="1"/>
        <end position="10"/>
    </location>
</feature>
<dbReference type="GO" id="GO:0022857">
    <property type="term" value="F:transmembrane transporter activity"/>
    <property type="evidence" value="ECO:0007669"/>
    <property type="project" value="InterPro"/>
</dbReference>
<evidence type="ECO:0000256" key="7">
    <source>
        <dbReference type="SAM" id="MobiDB-lite"/>
    </source>
</evidence>
<feature type="transmembrane region" description="Helical" evidence="8">
    <location>
        <begin position="399"/>
        <end position="419"/>
    </location>
</feature>
<evidence type="ECO:0000256" key="6">
    <source>
        <dbReference type="ARBA" id="ARBA00023136"/>
    </source>
</evidence>
<feature type="transmembrane region" description="Helical" evidence="8">
    <location>
        <begin position="488"/>
        <end position="511"/>
    </location>
</feature>
<feature type="compositionally biased region" description="Basic and acidic residues" evidence="7">
    <location>
        <begin position="15"/>
        <end position="25"/>
    </location>
</feature>
<dbReference type="InterPro" id="IPR036259">
    <property type="entry name" value="MFS_trans_sf"/>
</dbReference>
<feature type="transmembrane region" description="Helical" evidence="8">
    <location>
        <begin position="314"/>
        <end position="338"/>
    </location>
</feature>
<name>A0AA38RQK4_9PEZI</name>
<feature type="transmembrane region" description="Helical" evidence="8">
    <location>
        <begin position="284"/>
        <end position="308"/>
    </location>
</feature>
<evidence type="ECO:0000256" key="4">
    <source>
        <dbReference type="ARBA" id="ARBA00022692"/>
    </source>
</evidence>
<feature type="compositionally biased region" description="Basic and acidic residues" evidence="7">
    <location>
        <begin position="55"/>
        <end position="66"/>
    </location>
</feature>
<feature type="transmembrane region" description="Helical" evidence="8">
    <location>
        <begin position="212"/>
        <end position="232"/>
    </location>
</feature>
<evidence type="ECO:0000256" key="2">
    <source>
        <dbReference type="ARBA" id="ARBA00007520"/>
    </source>
</evidence>
<dbReference type="Pfam" id="PF07690">
    <property type="entry name" value="MFS_1"/>
    <property type="match status" value="1"/>
</dbReference>
<evidence type="ECO:0000256" key="5">
    <source>
        <dbReference type="ARBA" id="ARBA00022989"/>
    </source>
</evidence>
<gene>
    <name evidence="10" type="ORF">NKR23_g9375</name>
</gene>
<dbReference type="PANTHER" id="PTHR23501">
    <property type="entry name" value="MAJOR FACILITATOR SUPERFAMILY"/>
    <property type="match status" value="1"/>
</dbReference>
<dbReference type="InterPro" id="IPR011701">
    <property type="entry name" value="MFS"/>
</dbReference>